<evidence type="ECO:0000313" key="3">
    <source>
        <dbReference type="Proteomes" id="UP000059680"/>
    </source>
</evidence>
<reference evidence="2 3" key="2">
    <citation type="journal article" date="2013" name="Plant Cell Physiol.">
        <title>Rice Annotation Project Database (RAP-DB): an integrative and interactive database for rice genomics.</title>
        <authorList>
            <person name="Sakai H."/>
            <person name="Lee S.S."/>
            <person name="Tanaka T."/>
            <person name="Numa H."/>
            <person name="Kim J."/>
            <person name="Kawahara Y."/>
            <person name="Wakimoto H."/>
            <person name="Yang C.C."/>
            <person name="Iwamoto M."/>
            <person name="Abe T."/>
            <person name="Yamada Y."/>
            <person name="Muto A."/>
            <person name="Inokuchi H."/>
            <person name="Ikemura T."/>
            <person name="Matsumoto T."/>
            <person name="Sasaki T."/>
            <person name="Itoh T."/>
        </authorList>
    </citation>
    <scope>NUCLEOTIDE SEQUENCE [LARGE SCALE GENOMIC DNA]</scope>
    <source>
        <strain evidence="3">cv. Nipponbare</strain>
    </source>
</reference>
<dbReference type="EMBL" id="AP014960">
    <property type="protein sequence ID" value="BAS90331.1"/>
    <property type="molecule type" value="Genomic_DNA"/>
</dbReference>
<feature type="compositionally biased region" description="Low complexity" evidence="1">
    <location>
        <begin position="239"/>
        <end position="257"/>
    </location>
</feature>
<dbReference type="Gramene" id="Os04t0545250-01">
    <property type="protein sequence ID" value="Os04t0545250-01"/>
    <property type="gene ID" value="Os04g0545250"/>
</dbReference>
<name>A0A0P0WDA3_ORYSJ</name>
<feature type="non-terminal residue" evidence="2">
    <location>
        <position position="1"/>
    </location>
</feature>
<dbReference type="AlphaFoldDB" id="A0A0P0WDA3"/>
<keyword evidence="3" id="KW-1185">Reference proteome</keyword>
<sequence>ALLRPLDTEPPRCFALAKSLVRKRRGNGAPTASRALLAARLLRRAVAGLVAVGVERSSAQRRHAAGIRRLVATGLGRCTDHGSLGATGVVRGGPDQCRLGAAGLRRGPDQCRPGAEGLRRSTDQCRLGATGFRGGSAQCRLGATGFRRGPTDHGRRGATAGRRVTADRHLLATGLRAYFGSGSSPSGNTAHRRRPSGLPAPRHSTGGASSGHRATDVCTRSAARRPGPGARRHADLGPRASSRIAGASARIAGAGSDRGPDPGAHLGARAVAPDGTGAVSPRLAVAGALARAGDGVGG</sequence>
<proteinExistence type="predicted"/>
<gene>
    <name evidence="2" type="ordered locus">Os04g0545250</name>
    <name evidence="2" type="ORF">OSNPB_040545250</name>
</gene>
<evidence type="ECO:0000256" key="1">
    <source>
        <dbReference type="SAM" id="MobiDB-lite"/>
    </source>
</evidence>
<organism evidence="2 3">
    <name type="scientific">Oryza sativa subsp. japonica</name>
    <name type="common">Rice</name>
    <dbReference type="NCBI Taxonomy" id="39947"/>
    <lineage>
        <taxon>Eukaryota</taxon>
        <taxon>Viridiplantae</taxon>
        <taxon>Streptophyta</taxon>
        <taxon>Embryophyta</taxon>
        <taxon>Tracheophyta</taxon>
        <taxon>Spermatophyta</taxon>
        <taxon>Magnoliopsida</taxon>
        <taxon>Liliopsida</taxon>
        <taxon>Poales</taxon>
        <taxon>Poaceae</taxon>
        <taxon>BOP clade</taxon>
        <taxon>Oryzoideae</taxon>
        <taxon>Oryzeae</taxon>
        <taxon>Oryzinae</taxon>
        <taxon>Oryza</taxon>
        <taxon>Oryza sativa</taxon>
    </lineage>
</organism>
<feature type="region of interest" description="Disordered" evidence="1">
    <location>
        <begin position="143"/>
        <end position="164"/>
    </location>
</feature>
<protein>
    <submittedName>
        <fullName evidence="2">Os04g0545250 protein</fullName>
    </submittedName>
</protein>
<accession>A0A0P0WDA3</accession>
<dbReference type="InParanoid" id="A0A0P0WDA3"/>
<dbReference type="PaxDb" id="39947-A0A0P0WDA3"/>
<feature type="region of interest" description="Disordered" evidence="1">
    <location>
        <begin position="177"/>
        <end position="277"/>
    </location>
</feature>
<evidence type="ECO:0000313" key="2">
    <source>
        <dbReference type="EMBL" id="BAS90331.1"/>
    </source>
</evidence>
<dbReference type="Proteomes" id="UP000059680">
    <property type="component" value="Chromosome 4"/>
</dbReference>
<reference evidence="3" key="1">
    <citation type="journal article" date="2005" name="Nature">
        <title>The map-based sequence of the rice genome.</title>
        <authorList>
            <consortium name="International rice genome sequencing project (IRGSP)"/>
            <person name="Matsumoto T."/>
            <person name="Wu J."/>
            <person name="Kanamori H."/>
            <person name="Katayose Y."/>
            <person name="Fujisawa M."/>
            <person name="Namiki N."/>
            <person name="Mizuno H."/>
            <person name="Yamamoto K."/>
            <person name="Antonio B.A."/>
            <person name="Baba T."/>
            <person name="Sakata K."/>
            <person name="Nagamura Y."/>
            <person name="Aoki H."/>
            <person name="Arikawa K."/>
            <person name="Arita K."/>
            <person name="Bito T."/>
            <person name="Chiden Y."/>
            <person name="Fujitsuka N."/>
            <person name="Fukunaka R."/>
            <person name="Hamada M."/>
            <person name="Harada C."/>
            <person name="Hayashi A."/>
            <person name="Hijishita S."/>
            <person name="Honda M."/>
            <person name="Hosokawa S."/>
            <person name="Ichikawa Y."/>
            <person name="Idonuma A."/>
            <person name="Iijima M."/>
            <person name="Ikeda M."/>
            <person name="Ikeno M."/>
            <person name="Ito K."/>
            <person name="Ito S."/>
            <person name="Ito T."/>
            <person name="Ito Y."/>
            <person name="Ito Y."/>
            <person name="Iwabuchi A."/>
            <person name="Kamiya K."/>
            <person name="Karasawa W."/>
            <person name="Kurita K."/>
            <person name="Katagiri S."/>
            <person name="Kikuta A."/>
            <person name="Kobayashi H."/>
            <person name="Kobayashi N."/>
            <person name="Machita K."/>
            <person name="Maehara T."/>
            <person name="Masukawa M."/>
            <person name="Mizubayashi T."/>
            <person name="Mukai Y."/>
            <person name="Nagasaki H."/>
            <person name="Nagata Y."/>
            <person name="Naito S."/>
            <person name="Nakashima M."/>
            <person name="Nakama Y."/>
            <person name="Nakamichi Y."/>
            <person name="Nakamura M."/>
            <person name="Meguro A."/>
            <person name="Negishi M."/>
            <person name="Ohta I."/>
            <person name="Ohta T."/>
            <person name="Okamoto M."/>
            <person name="Ono N."/>
            <person name="Saji S."/>
            <person name="Sakaguchi M."/>
            <person name="Sakai K."/>
            <person name="Shibata M."/>
            <person name="Shimokawa T."/>
            <person name="Song J."/>
            <person name="Takazaki Y."/>
            <person name="Terasawa K."/>
            <person name="Tsugane M."/>
            <person name="Tsuji K."/>
            <person name="Ueda S."/>
            <person name="Waki K."/>
            <person name="Yamagata H."/>
            <person name="Yamamoto M."/>
            <person name="Yamamoto S."/>
            <person name="Yamane H."/>
            <person name="Yoshiki S."/>
            <person name="Yoshihara R."/>
            <person name="Yukawa K."/>
            <person name="Zhong H."/>
            <person name="Yano M."/>
            <person name="Yuan Q."/>
            <person name="Ouyang S."/>
            <person name="Liu J."/>
            <person name="Jones K.M."/>
            <person name="Gansberger K."/>
            <person name="Moffat K."/>
            <person name="Hill J."/>
            <person name="Bera J."/>
            <person name="Fadrosh D."/>
            <person name="Jin S."/>
            <person name="Johri S."/>
            <person name="Kim M."/>
            <person name="Overton L."/>
            <person name="Reardon M."/>
            <person name="Tsitrin T."/>
            <person name="Vuong H."/>
            <person name="Weaver B."/>
            <person name="Ciecko A."/>
            <person name="Tallon L."/>
            <person name="Jackson J."/>
            <person name="Pai G."/>
            <person name="Aken S.V."/>
            <person name="Utterback T."/>
            <person name="Reidmuller S."/>
            <person name="Feldblyum T."/>
            <person name="Hsiao J."/>
            <person name="Zismann V."/>
            <person name="Iobst S."/>
            <person name="de Vazeille A.R."/>
            <person name="Buell C.R."/>
            <person name="Ying K."/>
            <person name="Li Y."/>
            <person name="Lu T."/>
            <person name="Huang Y."/>
            <person name="Zhao Q."/>
            <person name="Feng Q."/>
            <person name="Zhang L."/>
            <person name="Zhu J."/>
            <person name="Weng Q."/>
            <person name="Mu J."/>
            <person name="Lu Y."/>
            <person name="Fan D."/>
            <person name="Liu Y."/>
            <person name="Guan J."/>
            <person name="Zhang Y."/>
            <person name="Yu S."/>
            <person name="Liu X."/>
            <person name="Zhang Y."/>
            <person name="Hong G."/>
            <person name="Han B."/>
            <person name="Choisne N."/>
            <person name="Demange N."/>
            <person name="Orjeda G."/>
            <person name="Samain S."/>
            <person name="Cattolico L."/>
            <person name="Pelletier E."/>
            <person name="Couloux A."/>
            <person name="Segurens B."/>
            <person name="Wincker P."/>
            <person name="D'Hont A."/>
            <person name="Scarpelli C."/>
            <person name="Weissenbach J."/>
            <person name="Salanoubat M."/>
            <person name="Quetier F."/>
            <person name="Yu Y."/>
            <person name="Kim H.R."/>
            <person name="Rambo T."/>
            <person name="Currie J."/>
            <person name="Collura K."/>
            <person name="Luo M."/>
            <person name="Yang T."/>
            <person name="Ammiraju J.S.S."/>
            <person name="Engler F."/>
            <person name="Soderlund C."/>
            <person name="Wing R.A."/>
            <person name="Palmer L.E."/>
            <person name="de la Bastide M."/>
            <person name="Spiegel L."/>
            <person name="Nascimento L."/>
            <person name="Zutavern T."/>
            <person name="O'Shaughnessy A."/>
            <person name="Dike S."/>
            <person name="Dedhia N."/>
            <person name="Preston R."/>
            <person name="Balija V."/>
            <person name="McCombie W.R."/>
            <person name="Chow T."/>
            <person name="Chen H."/>
            <person name="Chung M."/>
            <person name="Chen C."/>
            <person name="Shaw J."/>
            <person name="Wu H."/>
            <person name="Hsiao K."/>
            <person name="Chao Y."/>
            <person name="Chu M."/>
            <person name="Cheng C."/>
            <person name="Hour A."/>
            <person name="Lee P."/>
            <person name="Lin S."/>
            <person name="Lin Y."/>
            <person name="Liou J."/>
            <person name="Liu S."/>
            <person name="Hsing Y."/>
            <person name="Raghuvanshi S."/>
            <person name="Mohanty A."/>
            <person name="Bharti A.K."/>
            <person name="Gaur A."/>
            <person name="Gupta V."/>
            <person name="Kumar D."/>
            <person name="Ravi V."/>
            <person name="Vij S."/>
            <person name="Kapur A."/>
            <person name="Khurana P."/>
            <person name="Khurana P."/>
            <person name="Khurana J.P."/>
            <person name="Tyagi A.K."/>
            <person name="Gaikwad K."/>
            <person name="Singh A."/>
            <person name="Dalal V."/>
            <person name="Srivastava S."/>
            <person name="Dixit A."/>
            <person name="Pal A.K."/>
            <person name="Ghazi I.A."/>
            <person name="Yadav M."/>
            <person name="Pandit A."/>
            <person name="Bhargava A."/>
            <person name="Sureshbabu K."/>
            <person name="Batra K."/>
            <person name="Sharma T.R."/>
            <person name="Mohapatra T."/>
            <person name="Singh N.K."/>
            <person name="Messing J."/>
            <person name="Nelson A.B."/>
            <person name="Fuks G."/>
            <person name="Kavchok S."/>
            <person name="Keizer G."/>
            <person name="Linton E."/>
            <person name="Llaca V."/>
            <person name="Song R."/>
            <person name="Tanyolac B."/>
            <person name="Young S."/>
            <person name="Ho-Il K."/>
            <person name="Hahn J.H."/>
            <person name="Sangsakoo G."/>
            <person name="Vanavichit A."/>
            <person name="de Mattos Luiz.A.T."/>
            <person name="Zimmer P.D."/>
            <person name="Malone G."/>
            <person name="Dellagostin O."/>
            <person name="de Oliveira A.C."/>
            <person name="Bevan M."/>
            <person name="Bancroft I."/>
            <person name="Minx P."/>
            <person name="Cordum H."/>
            <person name="Wilson R."/>
            <person name="Cheng Z."/>
            <person name="Jin W."/>
            <person name="Jiang J."/>
            <person name="Leong S.A."/>
            <person name="Iwama H."/>
            <person name="Gojobori T."/>
            <person name="Itoh T."/>
            <person name="Niimura Y."/>
            <person name="Fujii Y."/>
            <person name="Habara T."/>
            <person name="Sakai H."/>
            <person name="Sato Y."/>
            <person name="Wilson G."/>
            <person name="Kumar K."/>
            <person name="McCouch S."/>
            <person name="Juretic N."/>
            <person name="Hoen D."/>
            <person name="Wright S."/>
            <person name="Bruskiewich R."/>
            <person name="Bureau T."/>
            <person name="Miyao A."/>
            <person name="Hirochika H."/>
            <person name="Nishikawa T."/>
            <person name="Kadowaki K."/>
            <person name="Sugiura M."/>
            <person name="Burr B."/>
            <person name="Sasaki T."/>
        </authorList>
    </citation>
    <scope>NUCLEOTIDE SEQUENCE [LARGE SCALE GENOMIC DNA]</scope>
    <source>
        <strain evidence="3">cv. Nipponbare</strain>
    </source>
</reference>
<reference evidence="2 3" key="3">
    <citation type="journal article" date="2013" name="Rice">
        <title>Improvement of the Oryza sativa Nipponbare reference genome using next generation sequence and optical map data.</title>
        <authorList>
            <person name="Kawahara Y."/>
            <person name="de la Bastide M."/>
            <person name="Hamilton J.P."/>
            <person name="Kanamori H."/>
            <person name="McCombie W.R."/>
            <person name="Ouyang S."/>
            <person name="Schwartz D.C."/>
            <person name="Tanaka T."/>
            <person name="Wu J."/>
            <person name="Zhou S."/>
            <person name="Childs K.L."/>
            <person name="Davidson R.M."/>
            <person name="Lin H."/>
            <person name="Quesada-Ocampo L."/>
            <person name="Vaillancourt B."/>
            <person name="Sakai H."/>
            <person name="Lee S.S."/>
            <person name="Kim J."/>
            <person name="Numa H."/>
            <person name="Itoh T."/>
            <person name="Buell C.R."/>
            <person name="Matsumoto T."/>
        </authorList>
    </citation>
    <scope>NUCLEOTIDE SEQUENCE [LARGE SCALE GENOMIC DNA]</scope>
    <source>
        <strain evidence="3">cv. Nipponbare</strain>
    </source>
</reference>